<dbReference type="Proteomes" id="UP000189426">
    <property type="component" value="Unassembled WGS sequence"/>
</dbReference>
<comment type="caution">
    <text evidence="2">The sequence shown here is derived from an EMBL/GenBank/DDBJ whole genome shotgun (WGS) entry which is preliminary data.</text>
</comment>
<evidence type="ECO:0000256" key="1">
    <source>
        <dbReference type="SAM" id="Phobius"/>
    </source>
</evidence>
<dbReference type="InterPro" id="IPR021877">
    <property type="entry name" value="DUF3487"/>
</dbReference>
<dbReference type="RefSeq" id="WP_077494677.1">
    <property type="nucleotide sequence ID" value="NZ_MLHG01000070.1"/>
</dbReference>
<dbReference type="EMBL" id="MLHG01000070">
    <property type="protein sequence ID" value="OOF38268.1"/>
    <property type="molecule type" value="Genomic_DNA"/>
</dbReference>
<dbReference type="AlphaFoldDB" id="A0A1V3ICZ1"/>
<feature type="transmembrane region" description="Helical" evidence="1">
    <location>
        <begin position="54"/>
        <end position="73"/>
    </location>
</feature>
<keyword evidence="3" id="KW-1185">Reference proteome</keyword>
<keyword evidence="1" id="KW-0472">Membrane</keyword>
<sequence length="123" mass="13695">MSEQDKTIPFLPTRLNREATVFGGMTVSEFGISAGLGFVFGLVIGLIFWVLTDFWLLIPAMAMLLCIVTILIGKGIVAAIKRGKPEAYLNRLIEERIDSLLGGNKFIRREGFWATRRSSKGLF</sequence>
<evidence type="ECO:0000313" key="2">
    <source>
        <dbReference type="EMBL" id="OOF38268.1"/>
    </source>
</evidence>
<name>A0A1V3ICZ1_9PAST</name>
<dbReference type="Pfam" id="PF11990">
    <property type="entry name" value="DUF3487"/>
    <property type="match status" value="1"/>
</dbReference>
<gene>
    <name evidence="2" type="ORF">BKK47_09720</name>
</gene>
<reference evidence="2 3" key="1">
    <citation type="submission" date="2016-10" db="EMBL/GenBank/DDBJ databases">
        <title>Rodentibacter gen. nov. and new species.</title>
        <authorList>
            <person name="Christensen H."/>
        </authorList>
    </citation>
    <scope>NUCLEOTIDE SEQUENCE [LARGE SCALE GENOMIC DNA]</scope>
    <source>
        <strain evidence="2 3">Ppn418</strain>
    </source>
</reference>
<dbReference type="NCBIfam" id="TIGR03750">
    <property type="entry name" value="conj_TIGR03750"/>
    <property type="match status" value="1"/>
</dbReference>
<protein>
    <recommendedName>
        <fullName evidence="4">TIGR03750 family conjugal transfer protein</fullName>
    </recommendedName>
</protein>
<accession>A0A1V3ICZ1</accession>
<keyword evidence="1" id="KW-1133">Transmembrane helix</keyword>
<feature type="transmembrane region" description="Helical" evidence="1">
    <location>
        <begin position="21"/>
        <end position="48"/>
    </location>
</feature>
<evidence type="ECO:0000313" key="3">
    <source>
        <dbReference type="Proteomes" id="UP000189426"/>
    </source>
</evidence>
<dbReference type="STRING" id="1908257.BKK47_09720"/>
<proteinExistence type="predicted"/>
<keyword evidence="1" id="KW-0812">Transmembrane</keyword>
<evidence type="ECO:0008006" key="4">
    <source>
        <dbReference type="Google" id="ProtNLM"/>
    </source>
</evidence>
<organism evidence="2 3">
    <name type="scientific">Rodentibacter mrazii</name>
    <dbReference type="NCBI Taxonomy" id="1908257"/>
    <lineage>
        <taxon>Bacteria</taxon>
        <taxon>Pseudomonadati</taxon>
        <taxon>Pseudomonadota</taxon>
        <taxon>Gammaproteobacteria</taxon>
        <taxon>Pasteurellales</taxon>
        <taxon>Pasteurellaceae</taxon>
        <taxon>Rodentibacter</taxon>
    </lineage>
</organism>